<dbReference type="PANTHER" id="PTHR12203">
    <property type="entry name" value="KDEL LYS-ASP-GLU-LEU CONTAINING - RELATED"/>
    <property type="match status" value="1"/>
</dbReference>
<feature type="transmembrane region" description="Helical" evidence="1">
    <location>
        <begin position="135"/>
        <end position="162"/>
    </location>
</feature>
<organism evidence="3 4">
    <name type="scientific">Trichoderma asperellum (strain ATCC 204424 / CBS 433.97 / NBRC 101777)</name>
    <dbReference type="NCBI Taxonomy" id="1042311"/>
    <lineage>
        <taxon>Eukaryota</taxon>
        <taxon>Fungi</taxon>
        <taxon>Dikarya</taxon>
        <taxon>Ascomycota</taxon>
        <taxon>Pezizomycotina</taxon>
        <taxon>Sordariomycetes</taxon>
        <taxon>Hypocreomycetidae</taxon>
        <taxon>Hypocreales</taxon>
        <taxon>Hypocreaceae</taxon>
        <taxon>Trichoderma</taxon>
    </lineage>
</organism>
<gene>
    <name evidence="3" type="ORF">M441DRAFT_70307</name>
</gene>
<dbReference type="OrthoDB" id="202415at2759"/>
<name>A0A2T3Z2Z0_TRIA4</name>
<dbReference type="PANTHER" id="PTHR12203:SF61">
    <property type="entry name" value="CAPSULE PROTEIN"/>
    <property type="match status" value="1"/>
</dbReference>
<feature type="transmembrane region" description="Helical" evidence="1">
    <location>
        <begin position="272"/>
        <end position="291"/>
    </location>
</feature>
<proteinExistence type="predicted"/>
<protein>
    <submittedName>
        <fullName evidence="3">Glycosyltransferase family 90 protein</fullName>
    </submittedName>
</protein>
<sequence length="813" mass="91316">MWRAQIDCFDHPDCLMGYIAGSVLAASAAEYWTSSRSVQAESDALSWVILLLLFKCIRRPRARAKSPDFPFQHEVKSRTGSCWIVGVAIAVASVCSAEKNTPGFLKPALIPLLLLIEGQLDLQCRRLKTGQSGGWASLAITTWGSVAISLFGVCSLACWQLPSLSASVLSSIELMALVIIYGTLLPKSAAVCSVTPFVDIEADISSLTPRITSSLLIALVIQRVLLGFVPFDLGATLLGGVVKAVTWLLAVETILAIFATRNPFVESFESQALANIVGSGLMLGQLVALTMKVSNLRFLWLFLAIPVVSYLANILAIRTAHLRAVTFANSHEHPVETIIRRANTDFNNLLLRQSQSYTDACDEYRRRYNYEPPPGFEEWFNYAKSHNSKIIDDFDVIYESIMPLWNYTGKQINQAIKDVQLYSGNELWKCRFSGQTSSTKCVHNWRSNDRHVSKLFNQLMGDVSGLPDVDFLVNHLDEPRVIFPRNHEQSNHVSGIKLKSLSRTPTWSSLTQHCDPVGVQSATNTTPPINSFGLPFIQDGRSSKDICKHPSYRQMHGLLMSPTSFQLLEGIVPILSTGSLSTMGDILFPSPAYIESEFIYNETLDIDWSQKRNNWKNYHRHRFVSLAQMLDKKEYTYLADKGGVVQRVASSFLNGRLFDVAFTRVYQCATVAYREQSFLYRIKAWADKDAAFHSRLAFDLDGNGISGRWYKMVASNSAPLKQTILREWHDDRLLPWVHFIPVSLGMEELPELVMYLTSTKKGQQTAKEIADRGRKWFSESLRDVDMGVYVYRLLLELARLQDPERIVSSKSST</sequence>
<dbReference type="GO" id="GO:0016740">
    <property type="term" value="F:transferase activity"/>
    <property type="evidence" value="ECO:0007669"/>
    <property type="project" value="UniProtKB-KW"/>
</dbReference>
<dbReference type="InterPro" id="IPR006598">
    <property type="entry name" value="CAP10"/>
</dbReference>
<feature type="transmembrane region" description="Helical" evidence="1">
    <location>
        <begin position="237"/>
        <end position="260"/>
    </location>
</feature>
<dbReference type="AlphaFoldDB" id="A0A2T3Z2Z0"/>
<keyword evidence="4" id="KW-1185">Reference proteome</keyword>
<reference evidence="3 4" key="1">
    <citation type="submission" date="2016-07" db="EMBL/GenBank/DDBJ databases">
        <title>Multiple horizontal gene transfer events from other fungi enriched the ability of initially mycotrophic Trichoderma (Ascomycota) to feed on dead plant biomass.</title>
        <authorList>
            <consortium name="DOE Joint Genome Institute"/>
            <person name="Aerts A."/>
            <person name="Atanasova L."/>
            <person name="Chenthamara K."/>
            <person name="Zhang J."/>
            <person name="Grujic M."/>
            <person name="Henrissat B."/>
            <person name="Kuo A."/>
            <person name="Salamov A."/>
            <person name="Lipzen A."/>
            <person name="Labutti K."/>
            <person name="Barry K."/>
            <person name="Miao Y."/>
            <person name="Rahimi M.J."/>
            <person name="Shen Q."/>
            <person name="Grigoriev I.V."/>
            <person name="Kubicek C.P."/>
            <person name="Druzhinina I.S."/>
        </authorList>
    </citation>
    <scope>NUCLEOTIDE SEQUENCE [LARGE SCALE GENOMIC DNA]</scope>
    <source>
        <strain evidence="3 4">CBS 433.97</strain>
    </source>
</reference>
<evidence type="ECO:0000313" key="4">
    <source>
        <dbReference type="Proteomes" id="UP000240493"/>
    </source>
</evidence>
<dbReference type="EMBL" id="KZ679264">
    <property type="protein sequence ID" value="PTB39162.1"/>
    <property type="molecule type" value="Genomic_DNA"/>
</dbReference>
<dbReference type="Proteomes" id="UP000240493">
    <property type="component" value="Unassembled WGS sequence"/>
</dbReference>
<evidence type="ECO:0000313" key="3">
    <source>
        <dbReference type="EMBL" id="PTB39162.1"/>
    </source>
</evidence>
<evidence type="ECO:0000259" key="2">
    <source>
        <dbReference type="SMART" id="SM00672"/>
    </source>
</evidence>
<keyword evidence="1" id="KW-0472">Membrane</keyword>
<feature type="transmembrane region" description="Helical" evidence="1">
    <location>
        <begin position="297"/>
        <end position="317"/>
    </location>
</feature>
<evidence type="ECO:0000256" key="1">
    <source>
        <dbReference type="SAM" id="Phobius"/>
    </source>
</evidence>
<feature type="transmembrane region" description="Helical" evidence="1">
    <location>
        <begin position="210"/>
        <end position="231"/>
    </location>
</feature>
<keyword evidence="1" id="KW-1133">Transmembrane helix</keyword>
<feature type="domain" description="Glycosyl transferase CAP10" evidence="2">
    <location>
        <begin position="533"/>
        <end position="804"/>
    </location>
</feature>
<keyword evidence="1" id="KW-0812">Transmembrane</keyword>
<dbReference type="Pfam" id="PF05686">
    <property type="entry name" value="Glyco_transf_90"/>
    <property type="match status" value="1"/>
</dbReference>
<keyword evidence="3" id="KW-0808">Transferase</keyword>
<accession>A0A2T3Z2Z0</accession>
<feature type="transmembrane region" description="Helical" evidence="1">
    <location>
        <begin position="174"/>
        <end position="198"/>
    </location>
</feature>
<dbReference type="SMART" id="SM00672">
    <property type="entry name" value="CAP10"/>
    <property type="match status" value="1"/>
</dbReference>
<dbReference type="InterPro" id="IPR051091">
    <property type="entry name" value="O-Glucosyltr/Glycosyltrsf_90"/>
</dbReference>